<dbReference type="EMBL" id="CM004396">
    <property type="protein sequence ID" value="KAG8646242.1"/>
    <property type="molecule type" value="Genomic_DNA"/>
</dbReference>
<evidence type="ECO:0000313" key="1">
    <source>
        <dbReference type="EMBL" id="KAG8646242.1"/>
    </source>
</evidence>
<accession>A0ACB7H1H9</accession>
<keyword evidence="2" id="KW-1185">Reference proteome</keyword>
<name>A0ACB7H1H9_MANES</name>
<organism evidence="1 2">
    <name type="scientific">Manihot esculenta</name>
    <name type="common">Cassava</name>
    <name type="synonym">Jatropha manihot</name>
    <dbReference type="NCBI Taxonomy" id="3983"/>
    <lineage>
        <taxon>Eukaryota</taxon>
        <taxon>Viridiplantae</taxon>
        <taxon>Streptophyta</taxon>
        <taxon>Embryophyta</taxon>
        <taxon>Tracheophyta</taxon>
        <taxon>Spermatophyta</taxon>
        <taxon>Magnoliopsida</taxon>
        <taxon>eudicotyledons</taxon>
        <taxon>Gunneridae</taxon>
        <taxon>Pentapetalae</taxon>
        <taxon>rosids</taxon>
        <taxon>fabids</taxon>
        <taxon>Malpighiales</taxon>
        <taxon>Euphorbiaceae</taxon>
        <taxon>Crotonoideae</taxon>
        <taxon>Manihoteae</taxon>
        <taxon>Manihot</taxon>
    </lineage>
</organism>
<protein>
    <submittedName>
        <fullName evidence="1">Uncharacterized protein</fullName>
    </submittedName>
</protein>
<proteinExistence type="predicted"/>
<sequence length="964" mass="105566">MFMETSPFLFILFLFAGELVSGGTAQLVHCNEADREVLLDFKMGLEDPMNQLFSWHGSNCCQWLGIACDNATGAVISINLSSLVLGGEIRPSFSKLKFLTHLDLSSNLFNCSIPDSFSFLEKLQYLNLASAGFSGAIPPTLGNLSSLQILDVSSYGLNVDNLDWVSGLVSLKYLSMNYVDLSKVGAEWVMALNKLPFLAELHLAGCGLSNFMYTLPSLNFTSLAVLDLACDFHFTCNHFHSKLPNWLANVSSLVSVDISHGSLRGRIPLGFSELPNLKSLKLNGNENLSASCSQLFHGSWEKIEFLDFSVNKLHGRLPASLGNMTSLFHLDLSHNDIKGEIPNSIGRLKNLTHLSLDYNLLHGLIPAAIGNLQHLAFLSLSSNKLNGTLPDSLGLLSELYFLDVSINELTSVITEAHFLMLSKLKSLFLYRNSLIFNISSNWVPPFQLHVLDIRSCHSGPSFPFWLRSQKEIRFLLLSNCSISGSIPNWFWSISGSFYHLDVSSNHLVGRLPKLLNVGLGAFMVDLSNNHLEGPIPLFDVSILDLSNNQFSGSIPNNIGQIMTSVEFLSLSGNQLNGAIPDSLGSIGYSLEVLDLSKNNLTGSIPLSIGNCFDLQIVDFQNNNLSGGIPSSMGKLFGLQILHLGKNSLSGEIHSLQSVSSLETLDLANNRFTGNIPPWIAEAFPHLRILSLRSNNFSGEIPLALFNMGSLQVLDLAENHLNGYIHANIGSLEAMTHQQNITNILFYGSFVEHQYKQYIDAMKNGIELQYTKTLALLTSIDLSGNDLHGVIPKEITKLVGLVVLNLSRNHISGQIPENISELSQLLSLDLSGNKLSGRIPLSMSSMTFLGSLNLSNNNLLGRIPYQGQMTTFSASSFVGNSGLCGNPLALKCPGDESNNSSYVGGKDEAEEGNGFIHKWFYFSIGLGFGVGLLLPFLIFAIKRTWGGVYFAYVDMVVVKLWSSRN</sequence>
<evidence type="ECO:0000313" key="2">
    <source>
        <dbReference type="Proteomes" id="UP000091857"/>
    </source>
</evidence>
<dbReference type="Proteomes" id="UP000091857">
    <property type="component" value="Chromosome 10"/>
</dbReference>
<comment type="caution">
    <text evidence="1">The sequence shown here is derived from an EMBL/GenBank/DDBJ whole genome shotgun (WGS) entry which is preliminary data.</text>
</comment>
<gene>
    <name evidence="1" type="ORF">MANES_10G136600v8</name>
</gene>
<reference evidence="2" key="1">
    <citation type="journal article" date="2016" name="Nat. Biotechnol.">
        <title>Sequencing wild and cultivated cassava and related species reveals extensive interspecific hybridization and genetic diversity.</title>
        <authorList>
            <person name="Bredeson J.V."/>
            <person name="Lyons J.B."/>
            <person name="Prochnik S.E."/>
            <person name="Wu G.A."/>
            <person name="Ha C.M."/>
            <person name="Edsinger-Gonzales E."/>
            <person name="Grimwood J."/>
            <person name="Schmutz J."/>
            <person name="Rabbi I.Y."/>
            <person name="Egesi C."/>
            <person name="Nauluvula P."/>
            <person name="Lebot V."/>
            <person name="Ndunguru J."/>
            <person name="Mkamilo G."/>
            <person name="Bart R.S."/>
            <person name="Setter T.L."/>
            <person name="Gleadow R.M."/>
            <person name="Kulakow P."/>
            <person name="Ferguson M.E."/>
            <person name="Rounsley S."/>
            <person name="Rokhsar D.S."/>
        </authorList>
    </citation>
    <scope>NUCLEOTIDE SEQUENCE [LARGE SCALE GENOMIC DNA]</scope>
    <source>
        <strain evidence="2">cv. AM560-2</strain>
    </source>
</reference>